<dbReference type="AlphaFoldDB" id="A0A0W7YZH3"/>
<dbReference type="InterPro" id="IPR018490">
    <property type="entry name" value="cNMP-bd_dom_sf"/>
</dbReference>
<reference evidence="7 8" key="1">
    <citation type="submission" date="2015-12" db="EMBL/GenBank/DDBJ databases">
        <title>Complete genome sequence of a multi-drug resistant strain Acidovorax sp. 12322-1.</title>
        <authorList>
            <person name="Ming D."/>
            <person name="Wang M."/>
            <person name="Hu S."/>
            <person name="Zhou Y."/>
            <person name="Jiang T."/>
        </authorList>
    </citation>
    <scope>NUCLEOTIDE SEQUENCE [LARGE SCALE GENOMIC DNA]</scope>
    <source>
        <strain evidence="7 8">12322-1</strain>
    </source>
</reference>
<dbReference type="InterPro" id="IPR036388">
    <property type="entry name" value="WH-like_DNA-bd_sf"/>
</dbReference>
<dbReference type="Proteomes" id="UP000242792">
    <property type="component" value="Chromosome"/>
</dbReference>
<dbReference type="Proteomes" id="UP000053300">
    <property type="component" value="Unassembled WGS sequence"/>
</dbReference>
<dbReference type="InterPro" id="IPR012318">
    <property type="entry name" value="HTH_CRP"/>
</dbReference>
<dbReference type="GeneID" id="83038969"/>
<dbReference type="InterPro" id="IPR000595">
    <property type="entry name" value="cNMP-bd_dom"/>
</dbReference>
<dbReference type="SUPFAM" id="SSF46785">
    <property type="entry name" value="Winged helix' DNA-binding domain"/>
    <property type="match status" value="1"/>
</dbReference>
<dbReference type="Gene3D" id="2.60.120.10">
    <property type="entry name" value="Jelly Rolls"/>
    <property type="match status" value="1"/>
</dbReference>
<dbReference type="KEGG" id="cke:B5M06_06495"/>
<evidence type="ECO:0008006" key="10">
    <source>
        <dbReference type="Google" id="ProtNLM"/>
    </source>
</evidence>
<feature type="domain" description="HTH crp-type" evidence="5">
    <location>
        <begin position="152"/>
        <end position="221"/>
    </location>
</feature>
<keyword evidence="2" id="KW-0238">DNA-binding</keyword>
<organism evidence="7 8">
    <name type="scientific">Comamonas kerstersii</name>
    <dbReference type="NCBI Taxonomy" id="225992"/>
    <lineage>
        <taxon>Bacteria</taxon>
        <taxon>Pseudomonadati</taxon>
        <taxon>Pseudomonadota</taxon>
        <taxon>Betaproteobacteria</taxon>
        <taxon>Burkholderiales</taxon>
        <taxon>Comamonadaceae</taxon>
        <taxon>Comamonas</taxon>
    </lineage>
</organism>
<dbReference type="InterPro" id="IPR036390">
    <property type="entry name" value="WH_DNA-bd_sf"/>
</dbReference>
<evidence type="ECO:0000256" key="3">
    <source>
        <dbReference type="ARBA" id="ARBA00023163"/>
    </source>
</evidence>
<accession>A0A1V0BDE0</accession>
<dbReference type="PROSITE" id="PS50042">
    <property type="entry name" value="CNMP_BINDING_3"/>
    <property type="match status" value="1"/>
</dbReference>
<protein>
    <recommendedName>
        <fullName evidence="10">Crp/Fnr family transcriptional regulator</fullName>
    </recommendedName>
</protein>
<feature type="domain" description="Cyclic nucleotide-binding" evidence="4">
    <location>
        <begin position="17"/>
        <end position="138"/>
    </location>
</feature>
<dbReference type="GO" id="GO:0003700">
    <property type="term" value="F:DNA-binding transcription factor activity"/>
    <property type="evidence" value="ECO:0007669"/>
    <property type="project" value="TreeGrafter"/>
</dbReference>
<gene>
    <name evidence="7" type="ORF">AS359_02475</name>
    <name evidence="6" type="ORF">B5M06_06495</name>
</gene>
<reference evidence="6 9" key="2">
    <citation type="submission" date="2017-03" db="EMBL/GenBank/DDBJ databases">
        <title>Rapid Whole Genome Sequencing of Comamonas kerstersii Causing Continuous ambulatory Peritoneal Dialysis-Associated Peritonitis.</title>
        <authorList>
            <person name="Zheng B."/>
        </authorList>
    </citation>
    <scope>NUCLEOTIDE SEQUENCE [LARGE SCALE GENOMIC DNA]</scope>
    <source>
        <strain evidence="6 9">8943</strain>
    </source>
</reference>
<dbReference type="OrthoDB" id="9777588at2"/>
<dbReference type="InterPro" id="IPR014710">
    <property type="entry name" value="RmlC-like_jellyroll"/>
</dbReference>
<dbReference type="Pfam" id="PF00027">
    <property type="entry name" value="cNMP_binding"/>
    <property type="match status" value="1"/>
</dbReference>
<dbReference type="RefSeq" id="WP_054065729.1">
    <property type="nucleotide sequence ID" value="NZ_CATYED010000003.1"/>
</dbReference>
<dbReference type="CDD" id="cd00038">
    <property type="entry name" value="CAP_ED"/>
    <property type="match status" value="1"/>
</dbReference>
<evidence type="ECO:0000256" key="1">
    <source>
        <dbReference type="ARBA" id="ARBA00023015"/>
    </source>
</evidence>
<keyword evidence="8" id="KW-1185">Reference proteome</keyword>
<keyword evidence="1" id="KW-0805">Transcription regulation</keyword>
<evidence type="ECO:0000313" key="7">
    <source>
        <dbReference type="EMBL" id="KUF40419.1"/>
    </source>
</evidence>
<dbReference type="InterPro" id="IPR050397">
    <property type="entry name" value="Env_Response_Regulators"/>
</dbReference>
<dbReference type="PANTHER" id="PTHR24567:SF74">
    <property type="entry name" value="HTH-TYPE TRANSCRIPTIONAL REGULATOR ARCR"/>
    <property type="match status" value="1"/>
</dbReference>
<dbReference type="SMART" id="SM00100">
    <property type="entry name" value="cNMP"/>
    <property type="match status" value="1"/>
</dbReference>
<dbReference type="STRING" id="225992.B5M06_06495"/>
<evidence type="ECO:0000313" key="8">
    <source>
        <dbReference type="Proteomes" id="UP000053300"/>
    </source>
</evidence>
<name>A0A0W7YZH3_9BURK</name>
<dbReference type="Gene3D" id="1.10.10.10">
    <property type="entry name" value="Winged helix-like DNA-binding domain superfamily/Winged helix DNA-binding domain"/>
    <property type="match status" value="1"/>
</dbReference>
<dbReference type="PROSITE" id="PS51063">
    <property type="entry name" value="HTH_CRP_2"/>
    <property type="match status" value="1"/>
</dbReference>
<dbReference type="EMBL" id="LPXH01000027">
    <property type="protein sequence ID" value="KUF40419.1"/>
    <property type="molecule type" value="Genomic_DNA"/>
</dbReference>
<dbReference type="GO" id="GO:0003677">
    <property type="term" value="F:DNA binding"/>
    <property type="evidence" value="ECO:0007669"/>
    <property type="project" value="UniProtKB-KW"/>
</dbReference>
<dbReference type="SUPFAM" id="SSF51206">
    <property type="entry name" value="cAMP-binding domain-like"/>
    <property type="match status" value="1"/>
</dbReference>
<dbReference type="EMBL" id="CP020121">
    <property type="protein sequence ID" value="AQZ97956.1"/>
    <property type="molecule type" value="Genomic_DNA"/>
</dbReference>
<dbReference type="Pfam" id="PF13545">
    <property type="entry name" value="HTH_Crp_2"/>
    <property type="match status" value="1"/>
</dbReference>
<sequence length="256" mass="28889">MTASKESLELTLSRSQIFAKADTSLLAELVQHARPVRLQPQQHLFLAGDEARHFYWIETGTITLYSPSLTGEEKIFRVLGSGTLLAETVMYAQPSLYPLSAQATEDSVVYRMPREELLALTRQSAEFAFSLVEILASRITQAVNRIDLLTMSNSLQRLVSYLLDMHVQQGTAWLRLPASHQVIARQLNITPETFSRHLTQLKRRGLIGHCRNRELVLLDTKGLCHEAGLPVPSFEFLQRRPLANLNGSMFECCNLL</sequence>
<accession>A0A1V3TM08</accession>
<accession>A0A0W7YZH3</accession>
<dbReference type="GO" id="GO:0005829">
    <property type="term" value="C:cytosol"/>
    <property type="evidence" value="ECO:0007669"/>
    <property type="project" value="TreeGrafter"/>
</dbReference>
<dbReference type="SMART" id="SM00419">
    <property type="entry name" value="HTH_CRP"/>
    <property type="match status" value="1"/>
</dbReference>
<evidence type="ECO:0000256" key="2">
    <source>
        <dbReference type="ARBA" id="ARBA00023125"/>
    </source>
</evidence>
<proteinExistence type="predicted"/>
<evidence type="ECO:0000259" key="4">
    <source>
        <dbReference type="PROSITE" id="PS50042"/>
    </source>
</evidence>
<evidence type="ECO:0000259" key="5">
    <source>
        <dbReference type="PROSITE" id="PS51063"/>
    </source>
</evidence>
<keyword evidence="3" id="KW-0804">Transcription</keyword>
<evidence type="ECO:0000313" key="6">
    <source>
        <dbReference type="EMBL" id="AQZ97956.1"/>
    </source>
</evidence>
<evidence type="ECO:0000313" key="9">
    <source>
        <dbReference type="Proteomes" id="UP000242792"/>
    </source>
</evidence>
<dbReference type="PANTHER" id="PTHR24567">
    <property type="entry name" value="CRP FAMILY TRANSCRIPTIONAL REGULATORY PROTEIN"/>
    <property type="match status" value="1"/>
</dbReference>